<accession>A0A0A9EIG1</accession>
<protein>
    <submittedName>
        <fullName evidence="1">Uncharacterized protein</fullName>
    </submittedName>
</protein>
<evidence type="ECO:0000313" key="1">
    <source>
        <dbReference type="EMBL" id="JAE00520.1"/>
    </source>
</evidence>
<sequence length="9" mass="1170">MRVGWPRLR</sequence>
<dbReference type="EMBL" id="GBRH01197376">
    <property type="protein sequence ID" value="JAE00520.1"/>
    <property type="molecule type" value="Transcribed_RNA"/>
</dbReference>
<reference evidence="1" key="2">
    <citation type="journal article" date="2015" name="Data Brief">
        <title>Shoot transcriptome of the giant reed, Arundo donax.</title>
        <authorList>
            <person name="Barrero R.A."/>
            <person name="Guerrero F.D."/>
            <person name="Moolhuijzen P."/>
            <person name="Goolsby J.A."/>
            <person name="Tidwell J."/>
            <person name="Bellgard S.E."/>
            <person name="Bellgard M.I."/>
        </authorList>
    </citation>
    <scope>NUCLEOTIDE SEQUENCE</scope>
    <source>
        <tissue evidence="1">Shoot tissue taken approximately 20 cm above the soil surface</tissue>
    </source>
</reference>
<proteinExistence type="predicted"/>
<reference evidence="1" key="1">
    <citation type="submission" date="2014-09" db="EMBL/GenBank/DDBJ databases">
        <authorList>
            <person name="Magalhaes I.L.F."/>
            <person name="Oliveira U."/>
            <person name="Santos F.R."/>
            <person name="Vidigal T.H.D.A."/>
            <person name="Brescovit A.D."/>
            <person name="Santos A.J."/>
        </authorList>
    </citation>
    <scope>NUCLEOTIDE SEQUENCE</scope>
    <source>
        <tissue evidence="1">Shoot tissue taken approximately 20 cm above the soil surface</tissue>
    </source>
</reference>
<name>A0A0A9EIG1_ARUDO</name>
<organism evidence="1">
    <name type="scientific">Arundo donax</name>
    <name type="common">Giant reed</name>
    <name type="synonym">Donax arundinaceus</name>
    <dbReference type="NCBI Taxonomy" id="35708"/>
    <lineage>
        <taxon>Eukaryota</taxon>
        <taxon>Viridiplantae</taxon>
        <taxon>Streptophyta</taxon>
        <taxon>Embryophyta</taxon>
        <taxon>Tracheophyta</taxon>
        <taxon>Spermatophyta</taxon>
        <taxon>Magnoliopsida</taxon>
        <taxon>Liliopsida</taxon>
        <taxon>Poales</taxon>
        <taxon>Poaceae</taxon>
        <taxon>PACMAD clade</taxon>
        <taxon>Arundinoideae</taxon>
        <taxon>Arundineae</taxon>
        <taxon>Arundo</taxon>
    </lineage>
</organism>